<reference evidence="9" key="3">
    <citation type="submission" date="2018-07" db="EMBL/GenBank/DDBJ databases">
        <authorList>
            <person name="Quirk P.G."/>
            <person name="Krulwich T.A."/>
        </authorList>
    </citation>
    <scope>NUCLEOTIDE SEQUENCE</scope>
    <source>
        <strain evidence="9">CCRI-19302</strain>
    </source>
</reference>
<keyword evidence="3 6" id="KW-0378">Hydrolase</keyword>
<dbReference type="InterPro" id="IPR023827">
    <property type="entry name" value="Peptidase_S8_Asp-AS"/>
</dbReference>
<evidence type="ECO:0000256" key="1">
    <source>
        <dbReference type="ARBA" id="ARBA00011073"/>
    </source>
</evidence>
<dbReference type="GO" id="GO:0004252">
    <property type="term" value="F:serine-type endopeptidase activity"/>
    <property type="evidence" value="ECO:0007669"/>
    <property type="project" value="UniProtKB-UniRule"/>
</dbReference>
<sequence>MTPEERFKIIDNNFLDILVRYNGNPANLERYNEFSPHIIDDNFAIIYMPASQVTREISARFGYSAIPFCYGLTDEQSLDASGVLKLREIPVVNLRGEGVMVGIIDTGIDYTNPVFLRADGISKIISIWDQSIDSANGYPTIIPAYFGTEYTREQINQALESENPLQIVPSMDENGHGTQLAGIAAGSEDVQNNFSGVAPSSDLIIVKLKQAKKIIKDYYYIPNNIDCYQENDIAWAIEYIVNMARNMKRPVAICIGLGTSQGAHDSTGFLNTIVSVAADFPSVCISVSGGNEGRLRRHFYSTIDPTGPPVPVELNVSENESGFTMELWGDPPVIYSLDILSPSGEYIPKIYVSLVQNQEITFISENTVININSFMVELESGKQVIVLHFKSPAPGIWLFQVFGSGDLQGNVNIWLPSGDFITKGTYFLKSDPYTTLTSPGNCIVPITMTAYNSGNSQLYVEAGRGFSASNIVNPDLAAPGVNLQCPSLDHKFTTLTGTSAATAHTTGITAMILEWSIVRDNYPDIDTVGIKKFLIRGASRDPQLKYPTREWGYGIIDVYNSFNLLRSDLENI</sequence>
<protein>
    <submittedName>
        <fullName evidence="8">Subtilase family protein</fullName>
    </submittedName>
</protein>
<comment type="similarity">
    <text evidence="1 6">Belongs to the peptidase S8 family.</text>
</comment>
<dbReference type="RefSeq" id="WP_094380020.1">
    <property type="nucleotide sequence ID" value="NZ_NOKA02000002.1"/>
</dbReference>
<dbReference type="Gene3D" id="3.40.50.200">
    <property type="entry name" value="Peptidase S8/S53 domain"/>
    <property type="match status" value="1"/>
</dbReference>
<dbReference type="EMBL" id="NOKA02000002">
    <property type="protein sequence ID" value="RDY32869.1"/>
    <property type="molecule type" value="Genomic_DNA"/>
</dbReference>
<accession>A0A255I3W2</accession>
<evidence type="ECO:0000256" key="3">
    <source>
        <dbReference type="ARBA" id="ARBA00022801"/>
    </source>
</evidence>
<feature type="active site" description="Charge relay system" evidence="5 6">
    <location>
        <position position="499"/>
    </location>
</feature>
<dbReference type="PRINTS" id="PR00723">
    <property type="entry name" value="SUBTILISIN"/>
</dbReference>
<dbReference type="GO" id="GO:0006508">
    <property type="term" value="P:proteolysis"/>
    <property type="evidence" value="ECO:0007669"/>
    <property type="project" value="UniProtKB-KW"/>
</dbReference>
<dbReference type="Proteomes" id="UP000247523">
    <property type="component" value="Unassembled WGS sequence"/>
</dbReference>
<organism evidence="9 10">
    <name type="scientific">Lachnotalea glycerini</name>
    <dbReference type="NCBI Taxonomy" id="1763509"/>
    <lineage>
        <taxon>Bacteria</taxon>
        <taxon>Bacillati</taxon>
        <taxon>Bacillota</taxon>
        <taxon>Clostridia</taxon>
        <taxon>Lachnospirales</taxon>
        <taxon>Lachnospiraceae</taxon>
        <taxon>Lachnotalea</taxon>
    </lineage>
</organism>
<evidence type="ECO:0000313" key="8">
    <source>
        <dbReference type="EMBL" id="PXV95553.1"/>
    </source>
</evidence>
<feature type="domain" description="Peptidase S8/S53" evidence="7">
    <location>
        <begin position="96"/>
        <end position="213"/>
    </location>
</feature>
<dbReference type="SUPFAM" id="SSF52743">
    <property type="entry name" value="Subtilisin-like"/>
    <property type="match status" value="1"/>
</dbReference>
<dbReference type="AlphaFoldDB" id="A0A255I3W2"/>
<dbReference type="PROSITE" id="PS00136">
    <property type="entry name" value="SUBTILASE_ASP"/>
    <property type="match status" value="1"/>
</dbReference>
<evidence type="ECO:0000313" key="11">
    <source>
        <dbReference type="Proteomes" id="UP000247523"/>
    </source>
</evidence>
<proteinExistence type="inferred from homology"/>
<evidence type="ECO:0000313" key="10">
    <source>
        <dbReference type="Proteomes" id="UP000216411"/>
    </source>
</evidence>
<dbReference type="Proteomes" id="UP000216411">
    <property type="component" value="Unassembled WGS sequence"/>
</dbReference>
<dbReference type="InterPro" id="IPR050131">
    <property type="entry name" value="Peptidase_S8_subtilisin-like"/>
</dbReference>
<gene>
    <name evidence="8" type="ORF">C8E03_101182</name>
    <name evidence="9" type="ORF">CG710_002735</name>
</gene>
<feature type="active site" description="Charge relay system" evidence="5 6">
    <location>
        <position position="105"/>
    </location>
</feature>
<keyword evidence="4 6" id="KW-0720">Serine protease</keyword>
<dbReference type="PANTHER" id="PTHR43806:SF11">
    <property type="entry name" value="CEREVISIN-RELATED"/>
    <property type="match status" value="1"/>
</dbReference>
<evidence type="ECO:0000256" key="6">
    <source>
        <dbReference type="PROSITE-ProRule" id="PRU01240"/>
    </source>
</evidence>
<dbReference type="Pfam" id="PF00082">
    <property type="entry name" value="Peptidase_S8"/>
    <property type="match status" value="2"/>
</dbReference>
<evidence type="ECO:0000313" key="9">
    <source>
        <dbReference type="EMBL" id="RDY32869.1"/>
    </source>
</evidence>
<evidence type="ECO:0000256" key="5">
    <source>
        <dbReference type="PIRSR" id="PIRSR615500-1"/>
    </source>
</evidence>
<dbReference type="EMBL" id="QICS01000001">
    <property type="protein sequence ID" value="PXV95553.1"/>
    <property type="molecule type" value="Genomic_DNA"/>
</dbReference>
<dbReference type="InterPro" id="IPR036852">
    <property type="entry name" value="Peptidase_S8/S53_dom_sf"/>
</dbReference>
<feature type="active site" description="Charge relay system" evidence="5 6">
    <location>
        <position position="176"/>
    </location>
</feature>
<dbReference type="InterPro" id="IPR017310">
    <property type="entry name" value="Pept_S8A_subtilisin_clostridia"/>
</dbReference>
<reference evidence="8 11" key="2">
    <citation type="submission" date="2018-05" db="EMBL/GenBank/DDBJ databases">
        <title>Genomic Encyclopedia of Type Strains, Phase IV (KMG-IV): sequencing the most valuable type-strain genomes for metagenomic binning, comparative biology and taxonomic classification.</title>
        <authorList>
            <person name="Goeker M."/>
        </authorList>
    </citation>
    <scope>NUCLEOTIDE SEQUENCE [LARGE SCALE GENOMIC DNA]</scope>
    <source>
        <strain evidence="8 11">DSM 28816</strain>
    </source>
</reference>
<evidence type="ECO:0000259" key="7">
    <source>
        <dbReference type="Pfam" id="PF00082"/>
    </source>
</evidence>
<comment type="caution">
    <text evidence="9">The sequence shown here is derived from an EMBL/GenBank/DDBJ whole genome shotgun (WGS) entry which is preliminary data.</text>
</comment>
<feature type="domain" description="Peptidase S8/S53" evidence="7">
    <location>
        <begin position="434"/>
        <end position="554"/>
    </location>
</feature>
<dbReference type="PIRSF" id="PIRSF037894">
    <property type="entry name" value="Subtilisin_rel_CspABC"/>
    <property type="match status" value="1"/>
</dbReference>
<dbReference type="OrthoDB" id="9762689at2"/>
<dbReference type="InterPro" id="IPR034045">
    <property type="entry name" value="Pep_S8_CspA-like"/>
</dbReference>
<dbReference type="InterPro" id="IPR015500">
    <property type="entry name" value="Peptidase_S8_subtilisin-rel"/>
</dbReference>
<keyword evidence="2 6" id="KW-0645">Protease</keyword>
<reference evidence="9 10" key="1">
    <citation type="journal article" date="2017" name="Genome Announc.">
        <title>Draft Genome Sequence of a Sporulating and Motile Strain of Lachnotalea glycerini Isolated from Water in Quebec City, Canada.</title>
        <authorList>
            <person name="Maheux A.F."/>
            <person name="Boudreau D.K."/>
            <person name="Berube E."/>
            <person name="Boissinot M."/>
            <person name="Raymond F."/>
            <person name="Brodeur S."/>
            <person name="Corbeil J."/>
            <person name="Isabel S."/>
            <person name="Omar R.F."/>
            <person name="Bergeron M.G."/>
        </authorList>
    </citation>
    <scope>NUCLEOTIDE SEQUENCE [LARGE SCALE GENOMIC DNA]</scope>
    <source>
        <strain evidence="9 10">CCRI-19302</strain>
    </source>
</reference>
<dbReference type="PANTHER" id="PTHR43806">
    <property type="entry name" value="PEPTIDASE S8"/>
    <property type="match status" value="1"/>
</dbReference>
<keyword evidence="10" id="KW-1185">Reference proteome</keyword>
<dbReference type="Gene3D" id="2.60.120.1290">
    <property type="match status" value="1"/>
</dbReference>
<dbReference type="InterPro" id="IPR000209">
    <property type="entry name" value="Peptidase_S8/S53_dom"/>
</dbReference>
<evidence type="ECO:0000256" key="4">
    <source>
        <dbReference type="ARBA" id="ARBA00022825"/>
    </source>
</evidence>
<evidence type="ECO:0000256" key="2">
    <source>
        <dbReference type="ARBA" id="ARBA00022670"/>
    </source>
</evidence>
<dbReference type="PROSITE" id="PS51892">
    <property type="entry name" value="SUBTILASE"/>
    <property type="match status" value="1"/>
</dbReference>
<name>A0A255I3W2_9FIRM</name>
<dbReference type="CDD" id="cd07478">
    <property type="entry name" value="Peptidases_S8_CspA-like"/>
    <property type="match status" value="1"/>
</dbReference>